<proteinExistence type="predicted"/>
<comment type="caution">
    <text evidence="4">The sequence shown here is derived from an EMBL/GenBank/DDBJ whole genome shotgun (WGS) entry which is preliminary data.</text>
</comment>
<organism evidence="4 5">
    <name type="scientific">Nocardioides luteus</name>
    <dbReference type="NCBI Taxonomy" id="1844"/>
    <lineage>
        <taxon>Bacteria</taxon>
        <taxon>Bacillati</taxon>
        <taxon>Actinomycetota</taxon>
        <taxon>Actinomycetes</taxon>
        <taxon>Propionibacteriales</taxon>
        <taxon>Nocardioidaceae</taxon>
        <taxon>Nocardioides</taxon>
    </lineage>
</organism>
<dbReference type="GO" id="GO:0006654">
    <property type="term" value="P:phosphatidic acid biosynthetic process"/>
    <property type="evidence" value="ECO:0007669"/>
    <property type="project" value="TreeGrafter"/>
</dbReference>
<keyword evidence="5" id="KW-1185">Reference proteome</keyword>
<dbReference type="STRING" id="1844.UG56_021255"/>
<dbReference type="RefSeq" id="WP_045551027.1">
    <property type="nucleotide sequence ID" value="NZ_JZDQ02000034.1"/>
</dbReference>
<gene>
    <name evidence="4" type="ORF">UG56_021255</name>
</gene>
<evidence type="ECO:0000313" key="5">
    <source>
        <dbReference type="Proteomes" id="UP000033772"/>
    </source>
</evidence>
<dbReference type="InterPro" id="IPR002123">
    <property type="entry name" value="Plipid/glycerol_acylTrfase"/>
</dbReference>
<dbReference type="GO" id="GO:0003841">
    <property type="term" value="F:1-acylglycerol-3-phosphate O-acyltransferase activity"/>
    <property type="evidence" value="ECO:0007669"/>
    <property type="project" value="TreeGrafter"/>
</dbReference>
<dbReference type="GO" id="GO:0005886">
    <property type="term" value="C:plasma membrane"/>
    <property type="evidence" value="ECO:0007669"/>
    <property type="project" value="TreeGrafter"/>
</dbReference>
<dbReference type="SMART" id="SM00563">
    <property type="entry name" value="PlsC"/>
    <property type="match status" value="1"/>
</dbReference>
<name>A0A1J4N185_9ACTN</name>
<dbReference type="CDD" id="cd07989">
    <property type="entry name" value="LPLAT_AGPAT-like"/>
    <property type="match status" value="1"/>
</dbReference>
<evidence type="ECO:0000256" key="1">
    <source>
        <dbReference type="ARBA" id="ARBA00022679"/>
    </source>
</evidence>
<dbReference type="Pfam" id="PF01553">
    <property type="entry name" value="Acyltransferase"/>
    <property type="match status" value="1"/>
</dbReference>
<dbReference type="Proteomes" id="UP000033772">
    <property type="component" value="Unassembled WGS sequence"/>
</dbReference>
<evidence type="ECO:0000313" key="4">
    <source>
        <dbReference type="EMBL" id="OIJ24679.1"/>
    </source>
</evidence>
<evidence type="ECO:0000256" key="2">
    <source>
        <dbReference type="ARBA" id="ARBA00023315"/>
    </source>
</evidence>
<feature type="domain" description="Phospholipid/glycerol acyltransferase" evidence="3">
    <location>
        <begin position="39"/>
        <end position="158"/>
    </location>
</feature>
<keyword evidence="2 4" id="KW-0012">Acyltransferase</keyword>
<dbReference type="PANTHER" id="PTHR10434">
    <property type="entry name" value="1-ACYL-SN-GLYCEROL-3-PHOSPHATE ACYLTRANSFERASE"/>
    <property type="match status" value="1"/>
</dbReference>
<dbReference type="PANTHER" id="PTHR10434:SF11">
    <property type="entry name" value="1-ACYL-SN-GLYCEROL-3-PHOSPHATE ACYLTRANSFERASE"/>
    <property type="match status" value="1"/>
</dbReference>
<reference evidence="4" key="1">
    <citation type="submission" date="2016-10" db="EMBL/GenBank/DDBJ databases">
        <title>Draft Genome Sequence of Nocardioides luteus Strain BAFB, an Alkane-Degrading Bacterium Isolated from JP-7 Polluted Soil.</title>
        <authorList>
            <person name="Brown L."/>
            <person name="Ruiz O.N."/>
            <person name="Gunasekera T."/>
        </authorList>
    </citation>
    <scope>NUCLEOTIDE SEQUENCE [LARGE SCALE GENOMIC DNA]</scope>
    <source>
        <strain evidence="4">BAFB</strain>
    </source>
</reference>
<dbReference type="SUPFAM" id="SSF69593">
    <property type="entry name" value="Glycerol-3-phosphate (1)-acyltransferase"/>
    <property type="match status" value="1"/>
</dbReference>
<dbReference type="EMBL" id="JZDQ02000034">
    <property type="protein sequence ID" value="OIJ24679.1"/>
    <property type="molecule type" value="Genomic_DNA"/>
</dbReference>
<keyword evidence="1" id="KW-0808">Transferase</keyword>
<accession>A0A1J4N185</accession>
<dbReference type="OrthoDB" id="9808424at2"/>
<protein>
    <submittedName>
        <fullName evidence="4">1-acyl-sn-glycerol-3-phosphate acyltransferase</fullName>
    </submittedName>
</protein>
<sequence length="245" mass="26748">MSTKLFYSFLKWVAVGPLLRAVFRPTWEGVENIPRKGPAILAGNHLSYADWLFMPLGSPRMVRFVAKAEYFTGTGVKGFLQRAFFSGTGNVPIDRSGATAAEGALIAAKRVLGDGELFGIYPEGTRSHDGKLYRGRTGIARLALDTGAPVIPVAVIGTDVIAPPGKKLGKIVRPRIIFGKPLDFSRYEGMANDRYILRAITDEIVYEILKLSGQEYVDMYATDAKKLANGEKPAKKPSRPTKDVA</sequence>
<dbReference type="AlphaFoldDB" id="A0A1J4N185"/>
<evidence type="ECO:0000259" key="3">
    <source>
        <dbReference type="SMART" id="SM00563"/>
    </source>
</evidence>